<dbReference type="OrthoDB" id="9762833at2"/>
<dbReference type="RefSeq" id="WP_071898895.1">
    <property type="nucleotide sequence ID" value="NZ_MPIN01000003.1"/>
</dbReference>
<feature type="transmembrane region" description="Helical" evidence="7">
    <location>
        <begin position="214"/>
        <end position="236"/>
    </location>
</feature>
<gene>
    <name evidence="8" type="ORF">BON30_14560</name>
</gene>
<dbReference type="PROSITE" id="PS50267">
    <property type="entry name" value="NA_NEUROTRAN_SYMP_3"/>
    <property type="match status" value="1"/>
</dbReference>
<dbReference type="PANTHER" id="PTHR42948:SF1">
    <property type="entry name" value="TRANSPORTER"/>
    <property type="match status" value="1"/>
</dbReference>
<feature type="transmembrane region" description="Helical" evidence="7">
    <location>
        <begin position="389"/>
        <end position="411"/>
    </location>
</feature>
<organism evidence="8 9">
    <name type="scientific">Cystobacter ferrugineus</name>
    <dbReference type="NCBI Taxonomy" id="83449"/>
    <lineage>
        <taxon>Bacteria</taxon>
        <taxon>Pseudomonadati</taxon>
        <taxon>Myxococcota</taxon>
        <taxon>Myxococcia</taxon>
        <taxon>Myxococcales</taxon>
        <taxon>Cystobacterineae</taxon>
        <taxon>Archangiaceae</taxon>
        <taxon>Cystobacter</taxon>
    </lineage>
</organism>
<evidence type="ECO:0000313" key="9">
    <source>
        <dbReference type="Proteomes" id="UP000182229"/>
    </source>
</evidence>
<feature type="transmembrane region" description="Helical" evidence="7">
    <location>
        <begin position="181"/>
        <end position="208"/>
    </location>
</feature>
<evidence type="ECO:0000256" key="7">
    <source>
        <dbReference type="SAM" id="Phobius"/>
    </source>
</evidence>
<dbReference type="EMBL" id="MPIN01000003">
    <property type="protein sequence ID" value="OJH40262.1"/>
    <property type="molecule type" value="Genomic_DNA"/>
</dbReference>
<keyword evidence="3 6" id="KW-0812">Transmembrane</keyword>
<keyword evidence="6" id="KW-0769">Symport</keyword>
<dbReference type="PANTHER" id="PTHR42948">
    <property type="entry name" value="TRANSPORTER"/>
    <property type="match status" value="1"/>
</dbReference>
<dbReference type="Proteomes" id="UP000182229">
    <property type="component" value="Unassembled WGS sequence"/>
</dbReference>
<name>A0A1L9BDC6_9BACT</name>
<evidence type="ECO:0000313" key="8">
    <source>
        <dbReference type="EMBL" id="OJH40262.1"/>
    </source>
</evidence>
<feature type="transmembrane region" description="Helical" evidence="7">
    <location>
        <begin position="45"/>
        <end position="69"/>
    </location>
</feature>
<comment type="caution">
    <text evidence="8">The sequence shown here is derived from an EMBL/GenBank/DDBJ whole genome shotgun (WGS) entry which is preliminary data.</text>
</comment>
<evidence type="ECO:0000256" key="4">
    <source>
        <dbReference type="ARBA" id="ARBA00022989"/>
    </source>
</evidence>
<comment type="similarity">
    <text evidence="6">Belongs to the sodium:neurotransmitter symporter (SNF) (TC 2.A.22) family.</text>
</comment>
<reference evidence="8 9" key="2">
    <citation type="submission" date="2016-12" db="EMBL/GenBank/DDBJ databases">
        <title>Draft Genome Sequence of Cystobacter ferrugineus Strain Cbfe23.</title>
        <authorList>
            <person name="Akbar S."/>
            <person name="Dowd S.E."/>
            <person name="Stevens D.C."/>
        </authorList>
    </citation>
    <scope>NUCLEOTIDE SEQUENCE [LARGE SCALE GENOMIC DNA]</scope>
    <source>
        <strain evidence="8 9">Cbfe23</strain>
    </source>
</reference>
<dbReference type="InterPro" id="IPR037272">
    <property type="entry name" value="SNS_sf"/>
</dbReference>
<feature type="transmembrane region" description="Helical" evidence="7">
    <location>
        <begin position="432"/>
        <end position="452"/>
    </location>
</feature>
<evidence type="ECO:0000256" key="5">
    <source>
        <dbReference type="ARBA" id="ARBA00023136"/>
    </source>
</evidence>
<dbReference type="SUPFAM" id="SSF161070">
    <property type="entry name" value="SNF-like"/>
    <property type="match status" value="1"/>
</dbReference>
<dbReference type="STRING" id="83449.BON30_14560"/>
<feature type="transmembrane region" description="Helical" evidence="7">
    <location>
        <begin position="12"/>
        <end position="33"/>
    </location>
</feature>
<protein>
    <recommendedName>
        <fullName evidence="6">Transporter</fullName>
    </recommendedName>
</protein>
<evidence type="ECO:0000256" key="3">
    <source>
        <dbReference type="ARBA" id="ARBA00022692"/>
    </source>
</evidence>
<dbReference type="GO" id="GO:0016020">
    <property type="term" value="C:membrane"/>
    <property type="evidence" value="ECO:0007669"/>
    <property type="project" value="UniProtKB-SubCell"/>
</dbReference>
<evidence type="ECO:0000256" key="2">
    <source>
        <dbReference type="ARBA" id="ARBA00022448"/>
    </source>
</evidence>
<sequence length="455" mass="47580">MPEPTPTKRDAFGSSLGAFAATLGSAVGLGNIWKFPYLTGSNGGAAFVLTYLLAVALAALPVMVVEHAIGRHLRVDAVQAYARIVPRQRFWAAIGWAGLASSLLIMAFYTDVAGWVLAYVFKSLGAFVSGAPLTPATFQALVGGTWEPVLWQLAVLTVTVGVVAVGVSGGIEKVTKTLMPLLLMMLLACDVRALTLPGASAGVAYLFTPDLSKISSAVLLSALGLAFFKLSLGMGTMTTYGSYLPDDTRLVPNAARVALADTLVSLLAGLAIFPAVFALGDTPAGGPGLLFVTIPRVFAQMPGGDLFTALFFVLAAVATLGAMVSLMEVPVAWLIRSARLRRPTAAILTALFMAMLGIPATLSQGPALSHLRVLDRDLFSLFDFLSSNVLLPLGGLAITVVGGWLVPRAILREETSKGHGEPAWYDGGVHVLVRYVTPVLILLILLHGLGLLGGT</sequence>
<feature type="transmembrane region" description="Helical" evidence="7">
    <location>
        <begin position="347"/>
        <end position="369"/>
    </location>
</feature>
<dbReference type="AlphaFoldDB" id="A0A1L9BDC6"/>
<feature type="transmembrane region" description="Helical" evidence="7">
    <location>
        <begin position="257"/>
        <end position="280"/>
    </location>
</feature>
<feature type="transmembrane region" description="Helical" evidence="7">
    <location>
        <begin position="149"/>
        <end position="169"/>
    </location>
</feature>
<evidence type="ECO:0000256" key="6">
    <source>
        <dbReference type="RuleBase" id="RU003732"/>
    </source>
</evidence>
<accession>A0A1L9BDC6</accession>
<proteinExistence type="inferred from homology"/>
<reference evidence="9" key="1">
    <citation type="submission" date="2016-11" db="EMBL/GenBank/DDBJ databases">
        <authorList>
            <person name="Shukria A."/>
            <person name="Stevens D.C."/>
        </authorList>
    </citation>
    <scope>NUCLEOTIDE SEQUENCE [LARGE SCALE GENOMIC DNA]</scope>
    <source>
        <strain evidence="9">Cbfe23</strain>
    </source>
</reference>
<keyword evidence="2 6" id="KW-0813">Transport</keyword>
<dbReference type="InterPro" id="IPR047218">
    <property type="entry name" value="YocR/YhdH-like"/>
</dbReference>
<evidence type="ECO:0000256" key="1">
    <source>
        <dbReference type="ARBA" id="ARBA00004141"/>
    </source>
</evidence>
<dbReference type="CDD" id="cd10336">
    <property type="entry name" value="SLC6sbd_Tyt1-Like"/>
    <property type="match status" value="1"/>
</dbReference>
<comment type="subcellular location">
    <subcellularLocation>
        <location evidence="1">Membrane</location>
        <topology evidence="1">Multi-pass membrane protein</topology>
    </subcellularLocation>
</comment>
<keyword evidence="5 7" id="KW-0472">Membrane</keyword>
<dbReference type="NCBIfam" id="NF037979">
    <property type="entry name" value="Na_transp"/>
    <property type="match status" value="1"/>
</dbReference>
<dbReference type="PROSITE" id="PS00610">
    <property type="entry name" value="NA_NEUROTRAN_SYMP_1"/>
    <property type="match status" value="1"/>
</dbReference>
<dbReference type="PRINTS" id="PR00176">
    <property type="entry name" value="NANEUSMPORT"/>
</dbReference>
<feature type="transmembrane region" description="Helical" evidence="7">
    <location>
        <begin position="90"/>
        <end position="109"/>
    </location>
</feature>
<dbReference type="GO" id="GO:0015293">
    <property type="term" value="F:symporter activity"/>
    <property type="evidence" value="ECO:0007669"/>
    <property type="project" value="UniProtKB-KW"/>
</dbReference>
<feature type="transmembrane region" description="Helical" evidence="7">
    <location>
        <begin position="306"/>
        <end position="335"/>
    </location>
</feature>
<dbReference type="Pfam" id="PF00209">
    <property type="entry name" value="SNF"/>
    <property type="match status" value="2"/>
</dbReference>
<keyword evidence="4 7" id="KW-1133">Transmembrane helix</keyword>
<dbReference type="InterPro" id="IPR000175">
    <property type="entry name" value="Na/ntran_symport"/>
</dbReference>
<keyword evidence="9" id="KW-1185">Reference proteome</keyword>